<reference evidence="2" key="1">
    <citation type="journal article" date="2020" name="Appl. Environ. Microbiol.">
        <title>Medium-Chain Fatty Acid Synthesis by 'Candidatus Weimeria bifida' gen. nov., sp. nov., and 'Candidatus Pseudoramibacter fermentans' sp. nov.</title>
        <authorList>
            <person name="Scarborough M.J."/>
            <person name="Myers K.S."/>
            <person name="Donohue T.J."/>
            <person name="Noguera D.R."/>
        </authorList>
    </citation>
    <scope>NUCLEOTIDE SEQUENCE</scope>
    <source>
        <strain evidence="2">LCO1.1</strain>
    </source>
</reference>
<dbReference type="PANTHER" id="PTHR12110">
    <property type="entry name" value="HYDROXYPYRUVATE ISOMERASE"/>
    <property type="match status" value="1"/>
</dbReference>
<dbReference type="EMBL" id="VOGC01000006">
    <property type="protein sequence ID" value="MQN01706.1"/>
    <property type="molecule type" value="Genomic_DNA"/>
</dbReference>
<protein>
    <submittedName>
        <fullName evidence="2">Sugar phosphate isomerase/epimerase</fullName>
    </submittedName>
</protein>
<organism evidence="2 3">
    <name type="scientific">Candidatus Weimeria bifida</name>
    <dbReference type="NCBI Taxonomy" id="2599074"/>
    <lineage>
        <taxon>Bacteria</taxon>
        <taxon>Bacillati</taxon>
        <taxon>Bacillota</taxon>
        <taxon>Clostridia</taxon>
        <taxon>Lachnospirales</taxon>
        <taxon>Lachnospiraceae</taxon>
        <taxon>Candidatus Weimeria</taxon>
    </lineage>
</organism>
<keyword evidence="2" id="KW-0413">Isomerase</keyword>
<dbReference type="Proteomes" id="UP000460257">
    <property type="component" value="Unassembled WGS sequence"/>
</dbReference>
<dbReference type="InterPro" id="IPR036237">
    <property type="entry name" value="Xyl_isomerase-like_sf"/>
</dbReference>
<evidence type="ECO:0000259" key="1">
    <source>
        <dbReference type="Pfam" id="PF01261"/>
    </source>
</evidence>
<dbReference type="Pfam" id="PF01261">
    <property type="entry name" value="AP_endonuc_2"/>
    <property type="match status" value="1"/>
</dbReference>
<accession>A0A6N7IZD3</accession>
<dbReference type="Gene3D" id="3.20.20.150">
    <property type="entry name" value="Divalent-metal-dependent TIM barrel enzymes"/>
    <property type="match status" value="1"/>
</dbReference>
<dbReference type="GO" id="GO:0016853">
    <property type="term" value="F:isomerase activity"/>
    <property type="evidence" value="ECO:0007669"/>
    <property type="project" value="UniProtKB-KW"/>
</dbReference>
<sequence>MLEIGVQTHNIVKDENPEEGFKMMKAAGFDCADFSLNMYLKNTDLYQDRLNGFFDQSIDELKDFFKPHVEAAKKCGIRIHQMHMPYPNWIPTAKDSVNEYLIHEMAPKSIQLSEFLGCKYIVVHGLKVKDYYGTEEAEWEATENFLHTILPMAKDMGKVTCIENIYTSTGGHIKEGPCCNARKAAERIDRINEQYGCEVLGFCLDTGHANIAGIDLERFMTILGKRIKVLHIHDNDGERDLHQMPFTFTKTRENKPSTDWDGFLRALKKSGFDGVLNFETAPVLTSFPEELRPEALHMIAAIGRYFSNRLDEM</sequence>
<gene>
    <name evidence="2" type="ORF">FRC54_07265</name>
</gene>
<name>A0A6N7IZD3_9FIRM</name>
<evidence type="ECO:0000313" key="2">
    <source>
        <dbReference type="EMBL" id="MQN01706.1"/>
    </source>
</evidence>
<comment type="caution">
    <text evidence="2">The sequence shown here is derived from an EMBL/GenBank/DDBJ whole genome shotgun (WGS) entry which is preliminary data.</text>
</comment>
<dbReference type="AlphaFoldDB" id="A0A6N7IZD3"/>
<dbReference type="SUPFAM" id="SSF51658">
    <property type="entry name" value="Xylose isomerase-like"/>
    <property type="match status" value="1"/>
</dbReference>
<dbReference type="InterPro" id="IPR013022">
    <property type="entry name" value="Xyl_isomerase-like_TIM-brl"/>
</dbReference>
<dbReference type="InterPro" id="IPR050312">
    <property type="entry name" value="IolE/XylAMocC-like"/>
</dbReference>
<proteinExistence type="predicted"/>
<feature type="domain" description="Xylose isomerase-like TIM barrel" evidence="1">
    <location>
        <begin position="23"/>
        <end position="282"/>
    </location>
</feature>
<evidence type="ECO:0000313" key="3">
    <source>
        <dbReference type="Proteomes" id="UP000460257"/>
    </source>
</evidence>
<keyword evidence="3" id="KW-1185">Reference proteome</keyword>